<evidence type="ECO:0000313" key="1">
    <source>
        <dbReference type="EMBL" id="WVZ55880.1"/>
    </source>
</evidence>
<proteinExistence type="predicted"/>
<reference evidence="1 2" key="1">
    <citation type="submission" date="2024-02" db="EMBL/GenBank/DDBJ databases">
        <title>High-quality chromosome-scale genome assembly of Pensacola bahiagrass (Paspalum notatum Flugge var. saurae).</title>
        <authorList>
            <person name="Vega J.M."/>
            <person name="Podio M."/>
            <person name="Orjuela J."/>
            <person name="Siena L.A."/>
            <person name="Pessino S.C."/>
            <person name="Combes M.C."/>
            <person name="Mariac C."/>
            <person name="Albertini E."/>
            <person name="Pupilli F."/>
            <person name="Ortiz J.P.A."/>
            <person name="Leblanc O."/>
        </authorList>
    </citation>
    <scope>NUCLEOTIDE SEQUENCE [LARGE SCALE GENOMIC DNA]</scope>
    <source>
        <strain evidence="1">R1</strain>
        <tissue evidence="1">Leaf</tissue>
    </source>
</reference>
<dbReference type="AlphaFoldDB" id="A0AAQ3PSB0"/>
<keyword evidence="2" id="KW-1185">Reference proteome</keyword>
<accession>A0AAQ3PSB0</accession>
<dbReference type="Proteomes" id="UP001341281">
    <property type="component" value="Chromosome 02"/>
</dbReference>
<evidence type="ECO:0000313" key="2">
    <source>
        <dbReference type="Proteomes" id="UP001341281"/>
    </source>
</evidence>
<dbReference type="EMBL" id="CP144746">
    <property type="protein sequence ID" value="WVZ55880.1"/>
    <property type="molecule type" value="Genomic_DNA"/>
</dbReference>
<organism evidence="1 2">
    <name type="scientific">Paspalum notatum var. saurae</name>
    <dbReference type="NCBI Taxonomy" id="547442"/>
    <lineage>
        <taxon>Eukaryota</taxon>
        <taxon>Viridiplantae</taxon>
        <taxon>Streptophyta</taxon>
        <taxon>Embryophyta</taxon>
        <taxon>Tracheophyta</taxon>
        <taxon>Spermatophyta</taxon>
        <taxon>Magnoliopsida</taxon>
        <taxon>Liliopsida</taxon>
        <taxon>Poales</taxon>
        <taxon>Poaceae</taxon>
        <taxon>PACMAD clade</taxon>
        <taxon>Panicoideae</taxon>
        <taxon>Andropogonodae</taxon>
        <taxon>Paspaleae</taxon>
        <taxon>Paspalinae</taxon>
        <taxon>Paspalum</taxon>
    </lineage>
</organism>
<sequence>MAPPPQAPECSRDAAQEQRRWVLVASVPYPVATTDDDDVQLVLSAPPRLLHLKLPLRLTPNDDRFCYTTGILAAADRSSGLLLVEVVVTPRAQGTSRRRELHICGTQRRSCCNPGELRRRRSLPAQVSHTHARDGGQSILCCEQLSSGFLYID</sequence>
<gene>
    <name evidence="1" type="ORF">U9M48_006483</name>
</gene>
<protein>
    <submittedName>
        <fullName evidence="1">Uncharacterized protein</fullName>
    </submittedName>
</protein>
<name>A0AAQ3PSB0_PASNO</name>